<keyword evidence="2" id="KW-1185">Reference proteome</keyword>
<accession>I3Z9M4</accession>
<dbReference type="Proteomes" id="UP000006050">
    <property type="component" value="Chromosome"/>
</dbReference>
<reference evidence="2" key="1">
    <citation type="submission" date="2012-06" db="EMBL/GenBank/DDBJ databases">
        <title>The complete genome of Belliella baltica DSM 15883.</title>
        <authorList>
            <person name="Lucas S."/>
            <person name="Copeland A."/>
            <person name="Lapidus A."/>
            <person name="Goodwin L."/>
            <person name="Pitluck S."/>
            <person name="Peters L."/>
            <person name="Mikhailova N."/>
            <person name="Davenport K."/>
            <person name="Kyrpides N."/>
            <person name="Mavromatis K."/>
            <person name="Pagani I."/>
            <person name="Ivanova N."/>
            <person name="Ovchinnikova G."/>
            <person name="Zeytun A."/>
            <person name="Detter J.C."/>
            <person name="Han C."/>
            <person name="Land M."/>
            <person name="Hauser L."/>
            <person name="Markowitz V."/>
            <person name="Cheng J.-F."/>
            <person name="Hugenholtz P."/>
            <person name="Woyke T."/>
            <person name="Wu D."/>
            <person name="Tindall B."/>
            <person name="Pomrenke H."/>
            <person name="Brambilla E."/>
            <person name="Klenk H.-P."/>
            <person name="Eisen J.A."/>
        </authorList>
    </citation>
    <scope>NUCLEOTIDE SEQUENCE [LARGE SCALE GENOMIC DNA]</scope>
    <source>
        <strain evidence="2">DSM 15883 / CIP 108006 / LMG 21964 / BA134</strain>
    </source>
</reference>
<dbReference type="eggNOG" id="ENOG5032W3C">
    <property type="taxonomic scope" value="Bacteria"/>
</dbReference>
<evidence type="ECO:0008006" key="3">
    <source>
        <dbReference type="Google" id="ProtNLM"/>
    </source>
</evidence>
<evidence type="ECO:0000313" key="2">
    <source>
        <dbReference type="Proteomes" id="UP000006050"/>
    </source>
</evidence>
<sequence length="153" mass="17512">MLLKRLELLLRKMHKFLFSSVVFLLFSCGNDQVQVKENEAIKYPNQDAPLALLMREMFLDMEEIRISVEEGKAISTYIEKHKKLLTAKPTDIGVKTETFQTMGIAYLASLKQLETSNEELLSENYKSLVNSCLACHNNFCPGPVKRINLLKLD</sequence>
<organism evidence="1 2">
    <name type="scientific">Belliella baltica (strain DSM 15883 / CIP 108006 / LMG 21964 / BA134)</name>
    <dbReference type="NCBI Taxonomy" id="866536"/>
    <lineage>
        <taxon>Bacteria</taxon>
        <taxon>Pseudomonadati</taxon>
        <taxon>Bacteroidota</taxon>
        <taxon>Cytophagia</taxon>
        <taxon>Cytophagales</taxon>
        <taxon>Cyclobacteriaceae</taxon>
        <taxon>Belliella</taxon>
    </lineage>
</organism>
<name>I3Z9M4_BELBD</name>
<proteinExistence type="predicted"/>
<dbReference type="EMBL" id="CP003281">
    <property type="protein sequence ID" value="AFL85942.1"/>
    <property type="molecule type" value="Genomic_DNA"/>
</dbReference>
<dbReference type="PROSITE" id="PS51257">
    <property type="entry name" value="PROKAR_LIPOPROTEIN"/>
    <property type="match status" value="1"/>
</dbReference>
<evidence type="ECO:0000313" key="1">
    <source>
        <dbReference type="EMBL" id="AFL85942.1"/>
    </source>
</evidence>
<dbReference type="STRING" id="866536.Belba_3440"/>
<protein>
    <recommendedName>
        <fullName evidence="3">Cytochrome C</fullName>
    </recommendedName>
</protein>
<dbReference type="KEGG" id="bbd:Belba_3440"/>
<dbReference type="HOGENOM" id="CLU_1766037_0_0_10"/>
<dbReference type="AlphaFoldDB" id="I3Z9M4"/>
<gene>
    <name evidence="1" type="ordered locus">Belba_3440</name>
</gene>